<name>A0A4R6SH01_LABRH</name>
<keyword evidence="2" id="KW-1185">Reference proteome</keyword>
<comment type="caution">
    <text evidence="1">The sequence shown here is derived from an EMBL/GenBank/DDBJ whole genome shotgun (WGS) entry which is preliminary data.</text>
</comment>
<proteinExistence type="predicted"/>
<sequence length="89" mass="9342">MLVASVAWFKPRQLTPGASANPPSIDHPYAGKPGWRKEETLDGVHSCISYVVLAGANIAAVGVVNTRYPDVPPCSISDTLAGTVAQRVP</sequence>
<reference evidence="1 2" key="1">
    <citation type="submission" date="2019-03" db="EMBL/GenBank/DDBJ databases">
        <title>Genomic Encyclopedia of Type Strains, Phase IV (KMG-IV): sequencing the most valuable type-strain genomes for metagenomic binning, comparative biology and taxonomic classification.</title>
        <authorList>
            <person name="Goeker M."/>
        </authorList>
    </citation>
    <scope>NUCLEOTIDE SEQUENCE [LARGE SCALE GENOMIC DNA]</scope>
    <source>
        <strain evidence="1 2">DSM 45361</strain>
    </source>
</reference>
<accession>A0A4R6SH01</accession>
<dbReference type="Proteomes" id="UP000295444">
    <property type="component" value="Unassembled WGS sequence"/>
</dbReference>
<gene>
    <name evidence="1" type="ORF">EV186_102487</name>
</gene>
<evidence type="ECO:0000313" key="2">
    <source>
        <dbReference type="Proteomes" id="UP000295444"/>
    </source>
</evidence>
<protein>
    <submittedName>
        <fullName evidence="1">Uncharacterized protein</fullName>
    </submittedName>
</protein>
<dbReference type="AlphaFoldDB" id="A0A4R6SH01"/>
<evidence type="ECO:0000313" key="1">
    <source>
        <dbReference type="EMBL" id="TDQ00626.1"/>
    </source>
</evidence>
<organism evidence="1 2">
    <name type="scientific">Labedaea rhizosphaerae</name>
    <dbReference type="NCBI Taxonomy" id="598644"/>
    <lineage>
        <taxon>Bacteria</taxon>
        <taxon>Bacillati</taxon>
        <taxon>Actinomycetota</taxon>
        <taxon>Actinomycetes</taxon>
        <taxon>Pseudonocardiales</taxon>
        <taxon>Pseudonocardiaceae</taxon>
        <taxon>Labedaea</taxon>
    </lineage>
</organism>
<dbReference type="EMBL" id="SNXZ01000002">
    <property type="protein sequence ID" value="TDQ00626.1"/>
    <property type="molecule type" value="Genomic_DNA"/>
</dbReference>